<evidence type="ECO:0000313" key="2">
    <source>
        <dbReference type="EMBL" id="KAJ4831166.1"/>
    </source>
</evidence>
<protein>
    <recommendedName>
        <fullName evidence="1">Dienelactone hydrolase domain-containing protein</fullName>
    </recommendedName>
</protein>
<dbReference type="AlphaFoldDB" id="A0A9Q0J685"/>
<dbReference type="Gene3D" id="3.40.50.1820">
    <property type="entry name" value="alpha/beta hydrolase"/>
    <property type="match status" value="3"/>
</dbReference>
<dbReference type="InterPro" id="IPR029058">
    <property type="entry name" value="AB_hydrolase_fold"/>
</dbReference>
<gene>
    <name evidence="2" type="ORF">Tsubulata_025737</name>
</gene>
<dbReference type="PANTHER" id="PTHR17630">
    <property type="entry name" value="DIENELACTONE HYDROLASE"/>
    <property type="match status" value="1"/>
</dbReference>
<dbReference type="GO" id="GO:0016787">
    <property type="term" value="F:hydrolase activity"/>
    <property type="evidence" value="ECO:0007669"/>
    <property type="project" value="InterPro"/>
</dbReference>
<name>A0A9Q0J685_9ROSI</name>
<dbReference type="OrthoDB" id="17560at2759"/>
<organism evidence="2 3">
    <name type="scientific">Turnera subulata</name>
    <dbReference type="NCBI Taxonomy" id="218843"/>
    <lineage>
        <taxon>Eukaryota</taxon>
        <taxon>Viridiplantae</taxon>
        <taxon>Streptophyta</taxon>
        <taxon>Embryophyta</taxon>
        <taxon>Tracheophyta</taxon>
        <taxon>Spermatophyta</taxon>
        <taxon>Magnoliopsida</taxon>
        <taxon>eudicotyledons</taxon>
        <taxon>Gunneridae</taxon>
        <taxon>Pentapetalae</taxon>
        <taxon>rosids</taxon>
        <taxon>fabids</taxon>
        <taxon>Malpighiales</taxon>
        <taxon>Passifloraceae</taxon>
        <taxon>Turnera</taxon>
    </lineage>
</organism>
<reference evidence="2" key="2">
    <citation type="journal article" date="2023" name="Plants (Basel)">
        <title>Annotation of the Turnera subulata (Passifloraceae) Draft Genome Reveals the S-Locus Evolved after the Divergence of Turneroideae from Passifloroideae in a Stepwise Manner.</title>
        <authorList>
            <person name="Henning P.M."/>
            <person name="Roalson E.H."/>
            <person name="Mir W."/>
            <person name="McCubbin A.G."/>
            <person name="Shore J.S."/>
        </authorList>
    </citation>
    <scope>NUCLEOTIDE SEQUENCE</scope>
    <source>
        <strain evidence="2">F60SS</strain>
    </source>
</reference>
<dbReference type="SUPFAM" id="SSF53474">
    <property type="entry name" value="alpha/beta-Hydrolases"/>
    <property type="match status" value="3"/>
</dbReference>
<dbReference type="InterPro" id="IPR002925">
    <property type="entry name" value="Dienelactn_hydro"/>
</dbReference>
<accession>A0A9Q0J685</accession>
<feature type="domain" description="Dienelactone hydrolase" evidence="1">
    <location>
        <begin position="309"/>
        <end position="498"/>
    </location>
</feature>
<feature type="domain" description="Dienelactone hydrolase" evidence="1">
    <location>
        <begin position="605"/>
        <end position="811"/>
    </location>
</feature>
<dbReference type="Pfam" id="PF01738">
    <property type="entry name" value="DLH"/>
    <property type="match status" value="3"/>
</dbReference>
<evidence type="ECO:0000259" key="1">
    <source>
        <dbReference type="Pfam" id="PF01738"/>
    </source>
</evidence>
<keyword evidence="3" id="KW-1185">Reference proteome</keyword>
<feature type="domain" description="Dienelactone hydrolase" evidence="1">
    <location>
        <begin position="1"/>
        <end position="179"/>
    </location>
</feature>
<evidence type="ECO:0000313" key="3">
    <source>
        <dbReference type="Proteomes" id="UP001141552"/>
    </source>
</evidence>
<sequence>MADKIAAAGFYVVVPDICRGNPMAFDPRPARVKTWLKLQRMVSQFDQRNAKSVVAALRSKGISAIGAAGFSFGAKVALEVAKSGYVQALVLLHPSFVTLEDIKEVRVPVAVLGAEIDYYSSPAVINQFEKVLSAKPEVDSYVKIFHGVKHGFTTRYDDERAVKSAEEAFQDILDWLTKHANSSSDEGRLPARSYETWIEGEISMKGHSTRAYQKLALLDFVGGGGQENMAGPVYSAKLPTVIPGSGAGSVIGLGGVKAYVTDPYPFNPAILLVSDAYDVLVPFFFVFADLGVCFQRNWPLLRRYYVNTTAGYEVANLRKMADKLAAAGFYVVVPDLYRGNPLAFDPRPARVKTWMKFRRSEVPIEEAKSVAAALRSKGISAMGAAGYSYGAKVALEVAKSSYIQALVLLHPTFVTLDDIKEVRVPIAVFGAEVDYYSPPAVINQFEKVLSAKPEVDSYVKIFHGVKHGWTTRYDDGDERAVKSAEEAFQDTLDWLNKHAKSSSNIGRQLPAARLVKTSTPGPGKEEVRPGFFADGGLDLRNRHGLAHARRCQPGDLPTPPCSLLALVYLVEETKEMAGPQCCANPPTMIPGYGAGSVIELGGVLTYVTGSFSPSSPAILLASDAYGHEAPKLRKLADSVAAAGFYVVVPDLFRGNAFVHKDGARISAWTKSMKQEEASEDAKSVITALRRKGISAIGVAGFCFGAKVAIELAKSSDVQAVVLLHPSFVTLDDIKEVGAPIAVLGAEIDNYSPPALLKQFEQVLSAKSKVDSYVKIFPGVVHGWSIRYKDGDELAVKSAEEAQKDMLDWFIEHVKSSDEYQLTPARL</sequence>
<dbReference type="Proteomes" id="UP001141552">
    <property type="component" value="Unassembled WGS sequence"/>
</dbReference>
<dbReference type="PANTHER" id="PTHR17630:SF44">
    <property type="entry name" value="PROTEIN AIM2"/>
    <property type="match status" value="1"/>
</dbReference>
<comment type="caution">
    <text evidence="2">The sequence shown here is derived from an EMBL/GenBank/DDBJ whole genome shotgun (WGS) entry which is preliminary data.</text>
</comment>
<dbReference type="EMBL" id="JAKUCV010005446">
    <property type="protein sequence ID" value="KAJ4831166.1"/>
    <property type="molecule type" value="Genomic_DNA"/>
</dbReference>
<reference evidence="2" key="1">
    <citation type="submission" date="2022-02" db="EMBL/GenBank/DDBJ databases">
        <authorList>
            <person name="Henning P.M."/>
            <person name="McCubbin A.G."/>
            <person name="Shore J.S."/>
        </authorList>
    </citation>
    <scope>NUCLEOTIDE SEQUENCE</scope>
    <source>
        <strain evidence="2">F60SS</strain>
        <tissue evidence="2">Leaves</tissue>
    </source>
</reference>
<proteinExistence type="predicted"/>